<dbReference type="RefSeq" id="WP_209142082.1">
    <property type="nucleotide sequence ID" value="NZ_JAGHKO010000011.1"/>
</dbReference>
<keyword evidence="3" id="KW-1185">Reference proteome</keyword>
<gene>
    <name evidence="2" type="ORF">J7I42_27025</name>
</gene>
<dbReference type="Proteomes" id="UP000677244">
    <property type="component" value="Unassembled WGS sequence"/>
</dbReference>
<dbReference type="EMBL" id="JAGHKO010000011">
    <property type="protein sequence ID" value="MBO9203968.1"/>
    <property type="molecule type" value="Genomic_DNA"/>
</dbReference>
<evidence type="ECO:0000256" key="1">
    <source>
        <dbReference type="SAM" id="SignalP"/>
    </source>
</evidence>
<sequence>MKLLVFLAMAATMPALSSKCNKTHKPDEFLQGKVIRISCASFVVQVTNNDSIGEDGWKDQSNNNASYDNVFAASNPCKLPAGVKAGATIKFKVSPAKANDCITCMMFDAPPTARFDINEMTVVEK</sequence>
<evidence type="ECO:0000313" key="2">
    <source>
        <dbReference type="EMBL" id="MBO9203968.1"/>
    </source>
</evidence>
<proteinExistence type="predicted"/>
<accession>A0ABS3Z1Q1</accession>
<feature type="signal peptide" evidence="1">
    <location>
        <begin position="1"/>
        <end position="17"/>
    </location>
</feature>
<evidence type="ECO:0000313" key="3">
    <source>
        <dbReference type="Proteomes" id="UP000677244"/>
    </source>
</evidence>
<name>A0ABS3Z1Q1_9BACT</name>
<feature type="chain" id="PRO_5046464437" evidence="1">
    <location>
        <begin position="18"/>
        <end position="125"/>
    </location>
</feature>
<protein>
    <submittedName>
        <fullName evidence="2">Uncharacterized protein</fullName>
    </submittedName>
</protein>
<comment type="caution">
    <text evidence="2">The sequence shown here is derived from an EMBL/GenBank/DDBJ whole genome shotgun (WGS) entry which is preliminary data.</text>
</comment>
<keyword evidence="1" id="KW-0732">Signal</keyword>
<reference evidence="2 3" key="1">
    <citation type="submission" date="2021-03" db="EMBL/GenBank/DDBJ databases">
        <title>Assistant Professor.</title>
        <authorList>
            <person name="Huq M.A."/>
        </authorList>
    </citation>
    <scope>NUCLEOTIDE SEQUENCE [LARGE SCALE GENOMIC DNA]</scope>
    <source>
        <strain evidence="2 3">MAH-29</strain>
    </source>
</reference>
<organism evidence="2 3">
    <name type="scientific">Niastella soli</name>
    <dbReference type="NCBI Taxonomy" id="2821487"/>
    <lineage>
        <taxon>Bacteria</taxon>
        <taxon>Pseudomonadati</taxon>
        <taxon>Bacteroidota</taxon>
        <taxon>Chitinophagia</taxon>
        <taxon>Chitinophagales</taxon>
        <taxon>Chitinophagaceae</taxon>
        <taxon>Niastella</taxon>
    </lineage>
</organism>